<comment type="caution">
    <text evidence="5">The sequence shown here is derived from an EMBL/GenBank/DDBJ whole genome shotgun (WGS) entry which is preliminary data.</text>
</comment>
<organism evidence="5 6">
    <name type="scientific">Chrysochromulina tobinii</name>
    <dbReference type="NCBI Taxonomy" id="1460289"/>
    <lineage>
        <taxon>Eukaryota</taxon>
        <taxon>Haptista</taxon>
        <taxon>Haptophyta</taxon>
        <taxon>Prymnesiophyceae</taxon>
        <taxon>Prymnesiales</taxon>
        <taxon>Chrysochromulinaceae</taxon>
        <taxon>Chrysochromulina</taxon>
    </lineage>
</organism>
<feature type="region of interest" description="Disordered" evidence="4">
    <location>
        <begin position="396"/>
        <end position="426"/>
    </location>
</feature>
<dbReference type="EMBL" id="JWZX01001641">
    <property type="protein sequence ID" value="KOO32953.1"/>
    <property type="molecule type" value="Genomic_DNA"/>
</dbReference>
<evidence type="ECO:0000256" key="2">
    <source>
        <dbReference type="ARBA" id="ARBA00023163"/>
    </source>
</evidence>
<evidence type="ECO:0000313" key="6">
    <source>
        <dbReference type="Proteomes" id="UP000037460"/>
    </source>
</evidence>
<dbReference type="SUPFAM" id="SSF46689">
    <property type="entry name" value="Homeodomain-like"/>
    <property type="match status" value="1"/>
</dbReference>
<keyword evidence="3" id="KW-0539">Nucleus</keyword>
<evidence type="ECO:0000256" key="3">
    <source>
        <dbReference type="ARBA" id="ARBA00023242"/>
    </source>
</evidence>
<dbReference type="NCBIfam" id="TIGR01557">
    <property type="entry name" value="myb_SHAQKYF"/>
    <property type="match status" value="1"/>
</dbReference>
<dbReference type="GO" id="GO:0003677">
    <property type="term" value="F:DNA binding"/>
    <property type="evidence" value="ECO:0007669"/>
    <property type="project" value="InterPro"/>
</dbReference>
<evidence type="ECO:0000256" key="1">
    <source>
        <dbReference type="ARBA" id="ARBA00023015"/>
    </source>
</evidence>
<proteinExistence type="predicted"/>
<sequence>MSESSSTDHLDDLIEDDGLSIVRHKDDLVCGEALVEVVSVESGKHKQKKVRFFWTREIQAKFREVIDMVGVEAAKPQMFLDHMKVPGLRKDIVRSHLQKYRAKLQATRDDTEAALGALGMLSGQDEMWCKTLCERATAQGVIPSNTGTETPSQMMLTAPSKTWSKTLVLPKAVGSTSSTSFKPLVLLEYGHANAALAKGVASPLLSAGLSAAQLNGSAPIAPFITQLNGSAPIAPFMVDAPATAPATAACTAQASTDYVPAHGTHAAACAASYCAAAAGQHHGTHGTQSRSCAPATDAHTPALTAYYAPTMAPAADTFAPAMAPAPDTFAPASATYAPPAAYHFNATAPDGYMPSAPNMAPAAALLAQMPGPERLWLPMGPDVNKECERPLPAGSLDAKAAAPAKTRPSQRRPVNLGGAAKNPSNPTRVKWRVCIFYEAPSKRACPGGATGGASGGASVEAP</sequence>
<dbReference type="GO" id="GO:0003700">
    <property type="term" value="F:DNA-binding transcription factor activity"/>
    <property type="evidence" value="ECO:0007669"/>
    <property type="project" value="InterPro"/>
</dbReference>
<dbReference type="PANTHER" id="PTHR31442:SF29">
    <property type="entry name" value="HOMEODOMAIN-LIKE SUPERFAMILY PROTEIN"/>
    <property type="match status" value="1"/>
</dbReference>
<dbReference type="InterPro" id="IPR044841">
    <property type="entry name" value="LUX/BOA-like"/>
</dbReference>
<evidence type="ECO:0000256" key="4">
    <source>
        <dbReference type="SAM" id="MobiDB-lite"/>
    </source>
</evidence>
<keyword evidence="2" id="KW-0804">Transcription</keyword>
<evidence type="ECO:0008006" key="7">
    <source>
        <dbReference type="Google" id="ProtNLM"/>
    </source>
</evidence>
<evidence type="ECO:0000313" key="5">
    <source>
        <dbReference type="EMBL" id="KOO32953.1"/>
    </source>
</evidence>
<reference evidence="6" key="1">
    <citation type="journal article" date="2015" name="PLoS Genet.">
        <title>Genome Sequence and Transcriptome Analyses of Chrysochromulina tobin: Metabolic Tools for Enhanced Algal Fitness in the Prominent Order Prymnesiales (Haptophyceae).</title>
        <authorList>
            <person name="Hovde B.T."/>
            <person name="Deodato C.R."/>
            <person name="Hunsperger H.M."/>
            <person name="Ryken S.A."/>
            <person name="Yost W."/>
            <person name="Jha R.K."/>
            <person name="Patterson J."/>
            <person name="Monnat R.J. Jr."/>
            <person name="Barlow S.B."/>
            <person name="Starkenburg S.R."/>
            <person name="Cattolico R.A."/>
        </authorList>
    </citation>
    <scope>NUCLEOTIDE SEQUENCE</scope>
    <source>
        <strain evidence="6">CCMP291</strain>
    </source>
</reference>
<dbReference type="PANTHER" id="PTHR31442">
    <property type="entry name" value="HOMEODOMAIN-LIKE SUPERFAMILY PROTEIN-RELATED"/>
    <property type="match status" value="1"/>
</dbReference>
<name>A0A0M0K3L4_9EUKA</name>
<dbReference type="AlphaFoldDB" id="A0A0M0K3L4"/>
<dbReference type="OrthoDB" id="21225at2759"/>
<dbReference type="Gene3D" id="1.10.10.60">
    <property type="entry name" value="Homeodomain-like"/>
    <property type="match status" value="1"/>
</dbReference>
<keyword evidence="6" id="KW-1185">Reference proteome</keyword>
<gene>
    <name evidence="5" type="ORF">Ctob_012474</name>
</gene>
<keyword evidence="1" id="KW-0805">Transcription regulation</keyword>
<dbReference type="Proteomes" id="UP000037460">
    <property type="component" value="Unassembled WGS sequence"/>
</dbReference>
<protein>
    <recommendedName>
        <fullName evidence="7">HTH myb-type domain-containing protein</fullName>
    </recommendedName>
</protein>
<feature type="region of interest" description="Disordered" evidence="4">
    <location>
        <begin position="442"/>
        <end position="462"/>
    </location>
</feature>
<dbReference type="InterPro" id="IPR009057">
    <property type="entry name" value="Homeodomain-like_sf"/>
</dbReference>
<dbReference type="InterPro" id="IPR006447">
    <property type="entry name" value="Myb_dom_plants"/>
</dbReference>
<accession>A0A0M0K3L4</accession>